<protein>
    <submittedName>
        <fullName evidence="1">Uncharacterized protein</fullName>
    </submittedName>
</protein>
<dbReference type="Proteomes" id="UP001211522">
    <property type="component" value="Unassembled WGS sequence"/>
</dbReference>
<dbReference type="EMBL" id="CYXP01000011">
    <property type="protein sequence ID" value="CUN31971.1"/>
    <property type="molecule type" value="Genomic_DNA"/>
</dbReference>
<proteinExistence type="predicted"/>
<gene>
    <name evidence="1" type="ORF">ERS852429_03870</name>
    <name evidence="2" type="ORF">PN612_15275</name>
</gene>
<accession>A0A174P7D7</accession>
<dbReference type="Proteomes" id="UP000095591">
    <property type="component" value="Unassembled WGS sequence"/>
</dbReference>
<reference evidence="1 3" key="1">
    <citation type="submission" date="2015-09" db="EMBL/GenBank/DDBJ databases">
        <authorList>
            <consortium name="Pathogen Informatics"/>
        </authorList>
    </citation>
    <scope>NUCLEOTIDE SEQUENCE [LARGE SCALE GENOMIC DNA]</scope>
    <source>
        <strain evidence="1 3">2789STDY5608872</strain>
    </source>
</reference>
<evidence type="ECO:0000313" key="1">
    <source>
        <dbReference type="EMBL" id="CUN31971.1"/>
    </source>
</evidence>
<dbReference type="EMBL" id="JAQMPX010000110">
    <property type="protein sequence ID" value="MDB9139853.1"/>
    <property type="molecule type" value="Genomic_DNA"/>
</dbReference>
<organism evidence="1 3">
    <name type="scientific">Parabacteroides distasonis</name>
    <dbReference type="NCBI Taxonomy" id="823"/>
    <lineage>
        <taxon>Bacteria</taxon>
        <taxon>Pseudomonadati</taxon>
        <taxon>Bacteroidota</taxon>
        <taxon>Bacteroidia</taxon>
        <taxon>Bacteroidales</taxon>
        <taxon>Tannerellaceae</taxon>
        <taxon>Parabacteroides</taxon>
    </lineage>
</organism>
<dbReference type="RefSeq" id="WP_044545846.1">
    <property type="nucleotide sequence ID" value="NZ_CDRH01000412.1"/>
</dbReference>
<sequence length="398" mass="47587">MRTFRSIEELIRTLDRERELLREMFHKRTSLSFKYDFAVELTDYKEERVQSLINHGVIRSSGDFLEMEDIYLKFFEEVLQVNEEVNVAYIQGHLSKLNEQIEYYLKENNERRRYNYHNDVRRTLKNIALTTVRNVIDLKRNLDSTYKNEPNYQIKKVKLQRLGEKLKNIIQLINKCEDAIDKDQLLFFRKAMDAQMRATVSDVKLQLIDSSHNLMEIQRQIVHYLNMIEYQNRIFEKVRKLKYLKEQFLLEENTNIKQVLAERNHVWMEPQPSYRIKLSIDYLRNSDEALTLIKKLATKLKRRDDKSRDVAEAIPAEYLEGKAEVIDQVNLREVYNSFVASGEHLFAFVMNYAYKNAVSTEDKLVFFCQIASEYAEDLNFSDRYECKGQVEYPLVFPK</sequence>
<dbReference type="AlphaFoldDB" id="A0A174P7D7"/>
<name>A0A174P7D7_PARDI</name>
<evidence type="ECO:0000313" key="3">
    <source>
        <dbReference type="Proteomes" id="UP000095591"/>
    </source>
</evidence>
<evidence type="ECO:0000313" key="2">
    <source>
        <dbReference type="EMBL" id="MDB9139853.1"/>
    </source>
</evidence>
<reference evidence="2" key="2">
    <citation type="submission" date="2023-01" db="EMBL/GenBank/DDBJ databases">
        <title>Human gut microbiome strain richness.</title>
        <authorList>
            <person name="Chen-Liaw A."/>
        </authorList>
    </citation>
    <scope>NUCLEOTIDE SEQUENCE</scope>
    <source>
        <strain evidence="2">D35st1_E5_D35t1_190705</strain>
    </source>
</reference>